<name>U5D1D5_AMBTC</name>
<evidence type="ECO:0000313" key="2">
    <source>
        <dbReference type="Proteomes" id="UP000017836"/>
    </source>
</evidence>
<dbReference type="Gramene" id="ERN14168">
    <property type="protein sequence ID" value="ERN14168"/>
    <property type="gene ID" value="AMTR_s00033p00022640"/>
</dbReference>
<dbReference type="EMBL" id="KI392557">
    <property type="protein sequence ID" value="ERN14168.1"/>
    <property type="molecule type" value="Genomic_DNA"/>
</dbReference>
<dbReference type="AlphaFoldDB" id="U5D1D5"/>
<dbReference type="HOGENOM" id="CLU_2281209_0_0_1"/>
<accession>U5D1D5</accession>
<protein>
    <submittedName>
        <fullName evidence="1">Uncharacterized protein</fullName>
    </submittedName>
</protein>
<evidence type="ECO:0000313" key="1">
    <source>
        <dbReference type="EMBL" id="ERN14168.1"/>
    </source>
</evidence>
<gene>
    <name evidence="1" type="ORF">AMTR_s00033p00022640</name>
</gene>
<organism evidence="1 2">
    <name type="scientific">Amborella trichopoda</name>
    <dbReference type="NCBI Taxonomy" id="13333"/>
    <lineage>
        <taxon>Eukaryota</taxon>
        <taxon>Viridiplantae</taxon>
        <taxon>Streptophyta</taxon>
        <taxon>Embryophyta</taxon>
        <taxon>Tracheophyta</taxon>
        <taxon>Spermatophyta</taxon>
        <taxon>Magnoliopsida</taxon>
        <taxon>Amborellales</taxon>
        <taxon>Amborellaceae</taxon>
        <taxon>Amborella</taxon>
    </lineage>
</organism>
<keyword evidence="2" id="KW-1185">Reference proteome</keyword>
<proteinExistence type="predicted"/>
<sequence>MEKVGMKRFRRLFWMTRSISNRQIGNCVSSNKQVSSEGISKSHVLRGTEQVDIGKELALSMGEVTTMDTKRERQLFLWSEKMWDVNGCGYGRLKKTNQSNRL</sequence>
<reference evidence="2" key="1">
    <citation type="journal article" date="2013" name="Science">
        <title>The Amborella genome and the evolution of flowering plants.</title>
        <authorList>
            <consortium name="Amborella Genome Project"/>
        </authorList>
    </citation>
    <scope>NUCLEOTIDE SEQUENCE [LARGE SCALE GENOMIC DNA]</scope>
</reference>
<dbReference type="Proteomes" id="UP000017836">
    <property type="component" value="Unassembled WGS sequence"/>
</dbReference>